<evidence type="ECO:0000313" key="2">
    <source>
        <dbReference type="EMBL" id="KAF2769850.1"/>
    </source>
</evidence>
<evidence type="ECO:0000259" key="1">
    <source>
        <dbReference type="PROSITE" id="PS51186"/>
    </source>
</evidence>
<gene>
    <name evidence="2" type="ORF">EJ03DRAFT_84998</name>
</gene>
<sequence length="249" mass="28144">MPFREAEYADLAPASQILGKAFKNDSFQGRYLHPQLAKYPDSLTRHYLRKLRSLWARMDANEHKLFVSYRPSADGQSEECLTGMASWSRRRAHPAPLTWSTAAWVKLTDVYNYIESYFLPDQALDPVRANILSRSWPYTKHHWTGSRAESWYLDLLAVDPAFEGQGIGRELVAWGFERAKQDGVGTSCIAASGRDRFYRACGFDVQCGIAGDEGPDLKMRAELRSIGGGTIHFWDGGREPVGVKKYGEE</sequence>
<accession>A0A6G1LB38</accession>
<dbReference type="PANTHER" id="PTHR42791">
    <property type="entry name" value="GNAT FAMILY ACETYLTRANSFERASE"/>
    <property type="match status" value="1"/>
</dbReference>
<dbReference type="EMBL" id="ML995830">
    <property type="protein sequence ID" value="KAF2769850.1"/>
    <property type="molecule type" value="Genomic_DNA"/>
</dbReference>
<reference evidence="2" key="1">
    <citation type="journal article" date="2020" name="Stud. Mycol.">
        <title>101 Dothideomycetes genomes: a test case for predicting lifestyles and emergence of pathogens.</title>
        <authorList>
            <person name="Haridas S."/>
            <person name="Albert R."/>
            <person name="Binder M."/>
            <person name="Bloem J."/>
            <person name="Labutti K."/>
            <person name="Salamov A."/>
            <person name="Andreopoulos B."/>
            <person name="Baker S."/>
            <person name="Barry K."/>
            <person name="Bills G."/>
            <person name="Bluhm B."/>
            <person name="Cannon C."/>
            <person name="Castanera R."/>
            <person name="Culley D."/>
            <person name="Daum C."/>
            <person name="Ezra D."/>
            <person name="Gonzalez J."/>
            <person name="Henrissat B."/>
            <person name="Kuo A."/>
            <person name="Liang C."/>
            <person name="Lipzen A."/>
            <person name="Lutzoni F."/>
            <person name="Magnuson J."/>
            <person name="Mondo S."/>
            <person name="Nolan M."/>
            <person name="Ohm R."/>
            <person name="Pangilinan J."/>
            <person name="Park H.-J."/>
            <person name="Ramirez L."/>
            <person name="Alfaro M."/>
            <person name="Sun H."/>
            <person name="Tritt A."/>
            <person name="Yoshinaga Y."/>
            <person name="Zwiers L.-H."/>
            <person name="Turgeon B."/>
            <person name="Goodwin S."/>
            <person name="Spatafora J."/>
            <person name="Crous P."/>
            <person name="Grigoriev I."/>
        </authorList>
    </citation>
    <scope>NUCLEOTIDE SEQUENCE</scope>
    <source>
        <strain evidence="2">CBS 116005</strain>
    </source>
</reference>
<dbReference type="Gene3D" id="3.40.630.30">
    <property type="match status" value="1"/>
</dbReference>
<dbReference type="PROSITE" id="PS51186">
    <property type="entry name" value="GNAT"/>
    <property type="match status" value="1"/>
</dbReference>
<dbReference type="InterPro" id="IPR052523">
    <property type="entry name" value="Trichothecene_AcTrans"/>
</dbReference>
<dbReference type="InterPro" id="IPR000182">
    <property type="entry name" value="GNAT_dom"/>
</dbReference>
<dbReference type="Proteomes" id="UP000799436">
    <property type="component" value="Unassembled WGS sequence"/>
</dbReference>
<dbReference type="SUPFAM" id="SSF55729">
    <property type="entry name" value="Acyl-CoA N-acyltransferases (Nat)"/>
    <property type="match status" value="1"/>
</dbReference>
<keyword evidence="3" id="KW-1185">Reference proteome</keyword>
<evidence type="ECO:0000313" key="3">
    <source>
        <dbReference type="Proteomes" id="UP000799436"/>
    </source>
</evidence>
<dbReference type="AlphaFoldDB" id="A0A6G1LB38"/>
<dbReference type="PANTHER" id="PTHR42791:SF16">
    <property type="entry name" value="N-ACETYLTRANSFERASE DOMAIN-CONTAINING PROTEIN"/>
    <property type="match status" value="1"/>
</dbReference>
<dbReference type="InterPro" id="IPR016181">
    <property type="entry name" value="Acyl_CoA_acyltransferase"/>
</dbReference>
<feature type="domain" description="N-acetyltransferase" evidence="1">
    <location>
        <begin position="67"/>
        <end position="224"/>
    </location>
</feature>
<protein>
    <recommendedName>
        <fullName evidence="1">N-acetyltransferase domain-containing protein</fullName>
    </recommendedName>
</protein>
<dbReference type="Pfam" id="PF13508">
    <property type="entry name" value="Acetyltransf_7"/>
    <property type="match status" value="1"/>
</dbReference>
<proteinExistence type="predicted"/>
<dbReference type="CDD" id="cd04301">
    <property type="entry name" value="NAT_SF"/>
    <property type="match status" value="1"/>
</dbReference>
<dbReference type="OrthoDB" id="2115692at2759"/>
<name>A0A6G1LB38_9PEZI</name>
<organism evidence="2 3">
    <name type="scientific">Teratosphaeria nubilosa</name>
    <dbReference type="NCBI Taxonomy" id="161662"/>
    <lineage>
        <taxon>Eukaryota</taxon>
        <taxon>Fungi</taxon>
        <taxon>Dikarya</taxon>
        <taxon>Ascomycota</taxon>
        <taxon>Pezizomycotina</taxon>
        <taxon>Dothideomycetes</taxon>
        <taxon>Dothideomycetidae</taxon>
        <taxon>Mycosphaerellales</taxon>
        <taxon>Teratosphaeriaceae</taxon>
        <taxon>Teratosphaeria</taxon>
    </lineage>
</organism>
<dbReference type="GO" id="GO:0016747">
    <property type="term" value="F:acyltransferase activity, transferring groups other than amino-acyl groups"/>
    <property type="evidence" value="ECO:0007669"/>
    <property type="project" value="InterPro"/>
</dbReference>